<dbReference type="Pfam" id="PF13377">
    <property type="entry name" value="Peripla_BP_3"/>
    <property type="match status" value="1"/>
</dbReference>
<dbReference type="InterPro" id="IPR010982">
    <property type="entry name" value="Lambda_DNA-bd_dom_sf"/>
</dbReference>
<gene>
    <name evidence="5" type="ORF">SAMN04488579_102216</name>
</gene>
<dbReference type="STRING" id="1528.SAMN04488579_102216"/>
<dbReference type="SUPFAM" id="SSF47413">
    <property type="entry name" value="lambda repressor-like DNA-binding domains"/>
    <property type="match status" value="1"/>
</dbReference>
<reference evidence="6" key="1">
    <citation type="submission" date="2016-10" db="EMBL/GenBank/DDBJ databases">
        <authorList>
            <person name="Varghese N."/>
            <person name="Submissions S."/>
        </authorList>
    </citation>
    <scope>NUCLEOTIDE SEQUENCE [LARGE SCALE GENOMIC DNA]</scope>
    <source>
        <strain evidence="6">VPI 5359</strain>
    </source>
</reference>
<dbReference type="GO" id="GO:0003700">
    <property type="term" value="F:DNA-binding transcription factor activity"/>
    <property type="evidence" value="ECO:0007669"/>
    <property type="project" value="TreeGrafter"/>
</dbReference>
<dbReference type="GO" id="GO:0000976">
    <property type="term" value="F:transcription cis-regulatory region binding"/>
    <property type="evidence" value="ECO:0007669"/>
    <property type="project" value="TreeGrafter"/>
</dbReference>
<dbReference type="Gene3D" id="1.10.260.40">
    <property type="entry name" value="lambda repressor-like DNA-binding domains"/>
    <property type="match status" value="1"/>
</dbReference>
<accession>A0A1H3BUF0</accession>
<keyword evidence="6" id="KW-1185">Reference proteome</keyword>
<evidence type="ECO:0000256" key="1">
    <source>
        <dbReference type="ARBA" id="ARBA00023015"/>
    </source>
</evidence>
<dbReference type="PROSITE" id="PS50932">
    <property type="entry name" value="HTH_LACI_2"/>
    <property type="match status" value="1"/>
</dbReference>
<evidence type="ECO:0000256" key="3">
    <source>
        <dbReference type="ARBA" id="ARBA00023163"/>
    </source>
</evidence>
<evidence type="ECO:0000313" key="6">
    <source>
        <dbReference type="Proteomes" id="UP000199652"/>
    </source>
</evidence>
<dbReference type="PANTHER" id="PTHR30146:SF149">
    <property type="entry name" value="HTH-TYPE TRANSCRIPTIONAL REGULATOR EBGR"/>
    <property type="match status" value="1"/>
</dbReference>
<dbReference type="InterPro" id="IPR046335">
    <property type="entry name" value="LacI/GalR-like_sensor"/>
</dbReference>
<feature type="domain" description="HTH lacI-type" evidence="4">
    <location>
        <begin position="3"/>
        <end position="57"/>
    </location>
</feature>
<dbReference type="Pfam" id="PF00356">
    <property type="entry name" value="LacI"/>
    <property type="match status" value="1"/>
</dbReference>
<dbReference type="InterPro" id="IPR000843">
    <property type="entry name" value="HTH_LacI"/>
</dbReference>
<keyword evidence="1" id="KW-0805">Transcription regulation</keyword>
<dbReference type="CDD" id="cd06267">
    <property type="entry name" value="PBP1_LacI_sugar_binding-like"/>
    <property type="match status" value="1"/>
</dbReference>
<sequence>MKVKIVDVAREANVSVATVSRVVNNIPLVNEETRERVLAAIKKTGYKPNAIARSLKIQKTNTLGIMIPDISNPFYTEIVRGAEDVCGIYNYNIILSNTDFDLEKEKKSLDVLVEKQCDGIIYVGKHLSEEMRKELIDAPSEIVLGCVPDESGKLSGVLIDNETAAYDLAKKCIEMGHTRNALFCDEFQDGYINVKRMEGIKRAYNDSGIPFDESLVFYGNASVLGGYHMMEDALDSGKDFTNVFCYNDQIALGAIRAAEDKGKSVPEEISVCGFNDFWISEWTRPEITTIGQPMYDIGAVATRMLIKMCEKEESETKTLNVPYELVIRKSVADRR</sequence>
<evidence type="ECO:0000259" key="4">
    <source>
        <dbReference type="PROSITE" id="PS50932"/>
    </source>
</evidence>
<dbReference type="PANTHER" id="PTHR30146">
    <property type="entry name" value="LACI-RELATED TRANSCRIPTIONAL REPRESSOR"/>
    <property type="match status" value="1"/>
</dbReference>
<dbReference type="InterPro" id="IPR028082">
    <property type="entry name" value="Peripla_BP_I"/>
</dbReference>
<dbReference type="CDD" id="cd01392">
    <property type="entry name" value="HTH_LacI"/>
    <property type="match status" value="1"/>
</dbReference>
<dbReference type="Proteomes" id="UP000199652">
    <property type="component" value="Unassembled WGS sequence"/>
</dbReference>
<dbReference type="SUPFAM" id="SSF53822">
    <property type="entry name" value="Periplasmic binding protein-like I"/>
    <property type="match status" value="1"/>
</dbReference>
<dbReference type="SMART" id="SM00354">
    <property type="entry name" value="HTH_LACI"/>
    <property type="match status" value="1"/>
</dbReference>
<dbReference type="RefSeq" id="WP_090243018.1">
    <property type="nucleotide sequence ID" value="NZ_FNOU01000002.1"/>
</dbReference>
<dbReference type="AlphaFoldDB" id="A0A1H3BUF0"/>
<dbReference type="PRINTS" id="PR00036">
    <property type="entry name" value="HTHLACI"/>
</dbReference>
<organism evidence="5 6">
    <name type="scientific">Eubacterium barkeri</name>
    <name type="common">Clostridium barkeri</name>
    <dbReference type="NCBI Taxonomy" id="1528"/>
    <lineage>
        <taxon>Bacteria</taxon>
        <taxon>Bacillati</taxon>
        <taxon>Bacillota</taxon>
        <taxon>Clostridia</taxon>
        <taxon>Eubacteriales</taxon>
        <taxon>Eubacteriaceae</taxon>
        <taxon>Eubacterium</taxon>
    </lineage>
</organism>
<proteinExistence type="predicted"/>
<dbReference type="OrthoDB" id="1776574at2"/>
<keyword evidence="2" id="KW-0238">DNA-binding</keyword>
<dbReference type="Gene3D" id="3.40.50.2300">
    <property type="match status" value="2"/>
</dbReference>
<protein>
    <submittedName>
        <fullName evidence="5">Transcriptional regulator, LacI family</fullName>
    </submittedName>
</protein>
<dbReference type="EMBL" id="FNOU01000002">
    <property type="protein sequence ID" value="SDX45650.1"/>
    <property type="molecule type" value="Genomic_DNA"/>
</dbReference>
<dbReference type="PROSITE" id="PS00356">
    <property type="entry name" value="HTH_LACI_1"/>
    <property type="match status" value="1"/>
</dbReference>
<evidence type="ECO:0000256" key="2">
    <source>
        <dbReference type="ARBA" id="ARBA00023125"/>
    </source>
</evidence>
<name>A0A1H3BUF0_EUBBA</name>
<evidence type="ECO:0000313" key="5">
    <source>
        <dbReference type="EMBL" id="SDX45650.1"/>
    </source>
</evidence>
<keyword evidence="3" id="KW-0804">Transcription</keyword>